<feature type="compositionally biased region" description="Low complexity" evidence="2">
    <location>
        <begin position="284"/>
        <end position="296"/>
    </location>
</feature>
<feature type="region of interest" description="Disordered" evidence="2">
    <location>
        <begin position="144"/>
        <end position="179"/>
    </location>
</feature>
<feature type="region of interest" description="Disordered" evidence="2">
    <location>
        <begin position="387"/>
        <end position="471"/>
    </location>
</feature>
<dbReference type="PROSITE" id="PS00463">
    <property type="entry name" value="ZN2_CY6_FUNGAL_1"/>
    <property type="match status" value="1"/>
</dbReference>
<evidence type="ECO:0000313" key="4">
    <source>
        <dbReference type="EMBL" id="QUC17821.1"/>
    </source>
</evidence>
<feature type="compositionally biased region" description="Low complexity" evidence="2">
    <location>
        <begin position="68"/>
        <end position="113"/>
    </location>
</feature>
<evidence type="ECO:0000313" key="5">
    <source>
        <dbReference type="Proteomes" id="UP000027002"/>
    </source>
</evidence>
<dbReference type="PANTHER" id="PTHR38791:SF13">
    <property type="entry name" value="ZN(2)-C6 FUNGAL-TYPE DOMAIN-CONTAINING PROTEIN"/>
    <property type="match status" value="1"/>
</dbReference>
<feature type="region of interest" description="Disordered" evidence="2">
    <location>
        <begin position="1"/>
        <end position="128"/>
    </location>
</feature>
<keyword evidence="5" id="KW-1185">Reference proteome</keyword>
<feature type="compositionally biased region" description="Low complexity" evidence="2">
    <location>
        <begin position="194"/>
        <end position="227"/>
    </location>
</feature>
<gene>
    <name evidence="4" type="ORF">UV8b_02062</name>
</gene>
<dbReference type="AlphaFoldDB" id="A0A8E5MF64"/>
<dbReference type="KEGG" id="uvi:66062840"/>
<keyword evidence="1" id="KW-0539">Nucleus</keyword>
<proteinExistence type="predicted"/>
<dbReference type="Proteomes" id="UP000027002">
    <property type="component" value="Chromosome 2"/>
</dbReference>
<feature type="compositionally biased region" description="Low complexity" evidence="2">
    <location>
        <begin position="437"/>
        <end position="461"/>
    </location>
</feature>
<dbReference type="Gene3D" id="4.10.240.10">
    <property type="entry name" value="Zn(2)-C6 fungal-type DNA-binding domain"/>
    <property type="match status" value="1"/>
</dbReference>
<dbReference type="SUPFAM" id="SSF57701">
    <property type="entry name" value="Zn2/Cys6 DNA-binding domain"/>
    <property type="match status" value="1"/>
</dbReference>
<dbReference type="RefSeq" id="XP_042995494.1">
    <property type="nucleotide sequence ID" value="XM_043139560.1"/>
</dbReference>
<dbReference type="PANTHER" id="PTHR38791">
    <property type="entry name" value="ZN(II)2CYS6 TRANSCRIPTION FACTOR (EUROFUNG)-RELATED-RELATED"/>
    <property type="match status" value="1"/>
</dbReference>
<dbReference type="InterPro" id="IPR001138">
    <property type="entry name" value="Zn2Cys6_DnaBD"/>
</dbReference>
<organism evidence="4 5">
    <name type="scientific">Ustilaginoidea virens</name>
    <name type="common">Rice false smut fungus</name>
    <name type="synonym">Villosiclava virens</name>
    <dbReference type="NCBI Taxonomy" id="1159556"/>
    <lineage>
        <taxon>Eukaryota</taxon>
        <taxon>Fungi</taxon>
        <taxon>Dikarya</taxon>
        <taxon>Ascomycota</taxon>
        <taxon>Pezizomycotina</taxon>
        <taxon>Sordariomycetes</taxon>
        <taxon>Hypocreomycetidae</taxon>
        <taxon>Hypocreales</taxon>
        <taxon>Clavicipitaceae</taxon>
        <taxon>Ustilaginoidea</taxon>
    </lineage>
</organism>
<accession>A0A8E5MF64</accession>
<dbReference type="GeneID" id="66062840"/>
<protein>
    <recommendedName>
        <fullName evidence="3">Zn(2)-C6 fungal-type domain-containing protein</fullName>
    </recommendedName>
</protein>
<feature type="region of interest" description="Disordered" evidence="2">
    <location>
        <begin position="488"/>
        <end position="521"/>
    </location>
</feature>
<evidence type="ECO:0000256" key="1">
    <source>
        <dbReference type="ARBA" id="ARBA00023242"/>
    </source>
</evidence>
<dbReference type="OrthoDB" id="5375558at2759"/>
<evidence type="ECO:0000259" key="3">
    <source>
        <dbReference type="PROSITE" id="PS50048"/>
    </source>
</evidence>
<evidence type="ECO:0000256" key="2">
    <source>
        <dbReference type="SAM" id="MobiDB-lite"/>
    </source>
</evidence>
<dbReference type="GO" id="GO:0008270">
    <property type="term" value="F:zinc ion binding"/>
    <property type="evidence" value="ECO:0007669"/>
    <property type="project" value="InterPro"/>
</dbReference>
<dbReference type="GO" id="GO:0000981">
    <property type="term" value="F:DNA-binding transcription factor activity, RNA polymerase II-specific"/>
    <property type="evidence" value="ECO:0007669"/>
    <property type="project" value="InterPro"/>
</dbReference>
<dbReference type="PROSITE" id="PS50048">
    <property type="entry name" value="ZN2_CY6_FUNGAL_2"/>
    <property type="match status" value="1"/>
</dbReference>
<dbReference type="InterPro" id="IPR036864">
    <property type="entry name" value="Zn2-C6_fun-type_DNA-bd_sf"/>
</dbReference>
<dbReference type="InterPro" id="IPR053175">
    <property type="entry name" value="DHMBA_Reg_Transcription_Factor"/>
</dbReference>
<feature type="region of interest" description="Disordered" evidence="2">
    <location>
        <begin position="271"/>
        <end position="305"/>
    </location>
</feature>
<name>A0A8E5MF64_USTVR</name>
<feature type="domain" description="Zn(2)-C6 fungal-type" evidence="3">
    <location>
        <begin position="348"/>
        <end position="376"/>
    </location>
</feature>
<feature type="region of interest" description="Disordered" evidence="2">
    <location>
        <begin position="191"/>
        <end position="227"/>
    </location>
</feature>
<feature type="compositionally biased region" description="Low complexity" evidence="2">
    <location>
        <begin position="144"/>
        <end position="154"/>
    </location>
</feature>
<reference evidence="4" key="1">
    <citation type="submission" date="2020-03" db="EMBL/GenBank/DDBJ databases">
        <title>A mixture of massive structural variations and highly conserved coding sequences in Ustilaginoidea virens genome.</title>
        <authorList>
            <person name="Zhang K."/>
            <person name="Zhao Z."/>
            <person name="Zhang Z."/>
            <person name="Li Y."/>
            <person name="Hsiang T."/>
            <person name="Sun W."/>
        </authorList>
    </citation>
    <scope>NUCLEOTIDE SEQUENCE</scope>
    <source>
        <strain evidence="4">UV-8b</strain>
    </source>
</reference>
<dbReference type="SMART" id="SM00066">
    <property type="entry name" value="GAL4"/>
    <property type="match status" value="1"/>
</dbReference>
<dbReference type="EMBL" id="CP072754">
    <property type="protein sequence ID" value="QUC17821.1"/>
    <property type="molecule type" value="Genomic_DNA"/>
</dbReference>
<feature type="compositionally biased region" description="Low complexity" evidence="2">
    <location>
        <begin position="397"/>
        <end position="419"/>
    </location>
</feature>
<feature type="compositionally biased region" description="Polar residues" evidence="2">
    <location>
        <begin position="25"/>
        <end position="34"/>
    </location>
</feature>
<dbReference type="Pfam" id="PF00172">
    <property type="entry name" value="Zn_clus"/>
    <property type="match status" value="1"/>
</dbReference>
<sequence>MATAPDDGLGMAQDTAAVGAGLDEPTSNNPQPGTAMNPGGPDPGSAPDVPMPDTGPGTAPTSSCAPGASAMDTAATTAETSSSSSFSPYPSTSAASTIPATAAIPTVTTTTEPAVDEPLAALTASRQPELPSLTSALASELSAAAGAAAAAAAAPAPPSQLEHDGESQTSGTGAGMASHTPSLAAHHELPMGYASTTPGHSSSTHSSVSQPSATASTRSPPTTVPTSQQYAPYAAAAAAAVAPSNEGYKASSAPGPGSLSLPSMRTIDAISQQSTSPPHLPHHSTSLNPTLTPTTTGPAYFAPQHPMTVPSSYGLPSDSLTRYPLPHDPRILGSRGPKKEIKRRTKTGCLTCRKRRIKCDETHPTCNNCKKSKRECLGYDPIFRQQSGGAQSKSHLQPAQISQATASSSASFPPTHPTAGIGQPPPNSYGSQPSMLPSSYSTTSTSLTAPSSATARTTPSSILNSPVVPNASPTIKKEAGFEFSPTVKKEPGFEFSRPLDPASRHLPAPKQFDCKPHSTAASSHLAADSESIHFSKKMRINDIIDLLGPPPPPPPQQISHTEDTLNEVTKVYHEMYAGGLSAFLESSWYYFVENGKMAFPRDANLIEHMATFLKILEAVKANDHSQMAYSGALETRIVWELACTAYQTPDRTNPPTALAMPPEGDAVEARNRLRVVETLLCGDYLLTNPLAPPLSDPDVQRSRRFDFWYSLAEFIRRRDNPDSPATVKAREESLTRMRHLLDGRENRDVLYSIAVVRELAPRYGPSYGSTPQHLDESDPKNRLAVASRFILDEAQVTGGTTNVVRRFSDIAARAFVNPAVNVFKRTG</sequence>
<dbReference type="CDD" id="cd00067">
    <property type="entry name" value="GAL4"/>
    <property type="match status" value="1"/>
</dbReference>